<dbReference type="Proteomes" id="UP001597251">
    <property type="component" value="Unassembled WGS sequence"/>
</dbReference>
<accession>A0ABW4BUJ4</accession>
<keyword evidence="1" id="KW-0812">Transmembrane</keyword>
<evidence type="ECO:0000256" key="1">
    <source>
        <dbReference type="SAM" id="Phobius"/>
    </source>
</evidence>
<proteinExistence type="predicted"/>
<protein>
    <submittedName>
        <fullName evidence="2">Uncharacterized protein</fullName>
    </submittedName>
</protein>
<comment type="caution">
    <text evidence="2">The sequence shown here is derived from an EMBL/GenBank/DDBJ whole genome shotgun (WGS) entry which is preliminary data.</text>
</comment>
<organism evidence="2 3">
    <name type="scientific">Companilactobacillus keshanensis</name>
    <dbReference type="NCBI Taxonomy" id="2486003"/>
    <lineage>
        <taxon>Bacteria</taxon>
        <taxon>Bacillati</taxon>
        <taxon>Bacillota</taxon>
        <taxon>Bacilli</taxon>
        <taxon>Lactobacillales</taxon>
        <taxon>Lactobacillaceae</taxon>
        <taxon>Companilactobacillus</taxon>
    </lineage>
</organism>
<evidence type="ECO:0000313" key="2">
    <source>
        <dbReference type="EMBL" id="MFD1418884.1"/>
    </source>
</evidence>
<keyword evidence="3" id="KW-1185">Reference proteome</keyword>
<dbReference type="RefSeq" id="WP_125676433.1">
    <property type="nucleotide sequence ID" value="NZ_JBHTOI010000046.1"/>
</dbReference>
<sequence length="81" mass="8815">MSDTKTESKNLMYDLSAAQNNKAIANDGLIVLAQNVLANAEIIIVIIKAVATTVLISLLFVLDNNAQWNLPKHFGYLSSIL</sequence>
<keyword evidence="1" id="KW-1133">Transmembrane helix</keyword>
<keyword evidence="1" id="KW-0472">Membrane</keyword>
<feature type="transmembrane region" description="Helical" evidence="1">
    <location>
        <begin position="42"/>
        <end position="62"/>
    </location>
</feature>
<evidence type="ECO:0000313" key="3">
    <source>
        <dbReference type="Proteomes" id="UP001597251"/>
    </source>
</evidence>
<gene>
    <name evidence="2" type="ORF">ACFQ42_09020</name>
</gene>
<name>A0ABW4BUJ4_9LACO</name>
<reference evidence="3" key="1">
    <citation type="journal article" date="2019" name="Int. J. Syst. Evol. Microbiol.">
        <title>The Global Catalogue of Microorganisms (GCM) 10K type strain sequencing project: providing services to taxonomists for standard genome sequencing and annotation.</title>
        <authorList>
            <consortium name="The Broad Institute Genomics Platform"/>
            <consortium name="The Broad Institute Genome Sequencing Center for Infectious Disease"/>
            <person name="Wu L."/>
            <person name="Ma J."/>
        </authorList>
    </citation>
    <scope>NUCLEOTIDE SEQUENCE [LARGE SCALE GENOMIC DNA]</scope>
    <source>
        <strain evidence="3">CCM 8936</strain>
    </source>
</reference>
<dbReference type="EMBL" id="JBHTOI010000046">
    <property type="protein sequence ID" value="MFD1418884.1"/>
    <property type="molecule type" value="Genomic_DNA"/>
</dbReference>